<keyword evidence="3" id="KW-1185">Reference proteome</keyword>
<name>I0IB61_PHYMF</name>
<evidence type="ECO:0000256" key="1">
    <source>
        <dbReference type="SAM" id="SignalP"/>
    </source>
</evidence>
<dbReference type="RefSeq" id="WP_014435719.1">
    <property type="nucleotide sequence ID" value="NC_017080.1"/>
</dbReference>
<evidence type="ECO:0008006" key="4">
    <source>
        <dbReference type="Google" id="ProtNLM"/>
    </source>
</evidence>
<sequence length="290" mass="29838">MTASRPLFCLALLGCLPAAAASAGTVTLLSQERSVFATVGAGDATGPSGAPLPNPEALRRTQRDSAGGFGLFAATASVQNAPSDFPEGFGNFDLFARATQTSSFTERDGAVVLEVSGDNDIANPLSVATLDADARNVFEVVFELKEQTAFELTGTASNFPEFTFNDASGSEVVPFQAFDVSSELFLLGAEYDFNGDGLIDRNGPVTGSNVVPNRGVLAAGVYTFGVRFSSFASLDSRPGEVSGFGLILRDSSLARSGEGGGGPVPIPSPAALPVGLALMAGSLLRRRRAA</sequence>
<gene>
    <name evidence="2" type="ordered locus">PSMK_03400</name>
</gene>
<proteinExistence type="predicted"/>
<keyword evidence="1" id="KW-0732">Signal</keyword>
<protein>
    <recommendedName>
        <fullName evidence="4">PEP-CTERM protein-sorting domain-containing protein</fullName>
    </recommendedName>
</protein>
<dbReference type="AlphaFoldDB" id="I0IB61"/>
<dbReference type="KEGG" id="phm:PSMK_03400"/>
<dbReference type="EMBL" id="AP012338">
    <property type="protein sequence ID" value="BAM02499.1"/>
    <property type="molecule type" value="Genomic_DNA"/>
</dbReference>
<evidence type="ECO:0000313" key="3">
    <source>
        <dbReference type="Proteomes" id="UP000007881"/>
    </source>
</evidence>
<dbReference type="Proteomes" id="UP000007881">
    <property type="component" value="Chromosome"/>
</dbReference>
<feature type="chain" id="PRO_5003628690" description="PEP-CTERM protein-sorting domain-containing protein" evidence="1">
    <location>
        <begin position="21"/>
        <end position="290"/>
    </location>
</feature>
<organism evidence="2 3">
    <name type="scientific">Phycisphaera mikurensis (strain NBRC 102666 / KCTC 22515 / FYK2301M01)</name>
    <dbReference type="NCBI Taxonomy" id="1142394"/>
    <lineage>
        <taxon>Bacteria</taxon>
        <taxon>Pseudomonadati</taxon>
        <taxon>Planctomycetota</taxon>
        <taxon>Phycisphaerae</taxon>
        <taxon>Phycisphaerales</taxon>
        <taxon>Phycisphaeraceae</taxon>
        <taxon>Phycisphaera</taxon>
    </lineage>
</organism>
<evidence type="ECO:0000313" key="2">
    <source>
        <dbReference type="EMBL" id="BAM02499.1"/>
    </source>
</evidence>
<dbReference type="HOGENOM" id="CLU_959266_0_0_0"/>
<accession>I0IB61</accession>
<feature type="signal peptide" evidence="1">
    <location>
        <begin position="1"/>
        <end position="20"/>
    </location>
</feature>
<reference evidence="2 3" key="1">
    <citation type="submission" date="2012-02" db="EMBL/GenBank/DDBJ databases">
        <title>Complete genome sequence of Phycisphaera mikurensis NBRC 102666.</title>
        <authorList>
            <person name="Ankai A."/>
            <person name="Hosoyama A."/>
            <person name="Terui Y."/>
            <person name="Sekine M."/>
            <person name="Fukai R."/>
            <person name="Kato Y."/>
            <person name="Nakamura S."/>
            <person name="Yamada-Narita S."/>
            <person name="Kawakoshi A."/>
            <person name="Fukunaga Y."/>
            <person name="Yamazaki S."/>
            <person name="Fujita N."/>
        </authorList>
    </citation>
    <scope>NUCLEOTIDE SEQUENCE [LARGE SCALE GENOMIC DNA]</scope>
    <source>
        <strain evidence="3">NBRC 102666 / KCTC 22515 / FYK2301M01</strain>
    </source>
</reference>